<keyword evidence="5 12" id="KW-0812">Transmembrane</keyword>
<dbReference type="Pfam" id="PF01544">
    <property type="entry name" value="CorA"/>
    <property type="match status" value="1"/>
</dbReference>
<protein>
    <recommendedName>
        <fullName evidence="12">Magnesium transport protein CorA</fullName>
    </recommendedName>
</protein>
<keyword evidence="4 12" id="KW-1003">Cell membrane</keyword>
<dbReference type="PANTHER" id="PTHR46494:SF1">
    <property type="entry name" value="CORA FAMILY METAL ION TRANSPORTER (EUROFUNG)"/>
    <property type="match status" value="1"/>
</dbReference>
<proteinExistence type="inferred from homology"/>
<dbReference type="InterPro" id="IPR002523">
    <property type="entry name" value="MgTranspt_CorA/ZnTranspt_ZntB"/>
</dbReference>
<reference evidence="13 14" key="1">
    <citation type="submission" date="2014-11" db="EMBL/GenBank/DDBJ databases">
        <title>Genome of a novel goose pathogen.</title>
        <authorList>
            <person name="Hansen C.M."/>
            <person name="Hueffer K."/>
            <person name="Choi S.C."/>
        </authorList>
    </citation>
    <scope>NUCLEOTIDE SEQUENCE [LARGE SCALE GENOMIC DNA]</scope>
    <source>
        <strain evidence="13 14">KH1503</strain>
    </source>
</reference>
<evidence type="ECO:0000256" key="3">
    <source>
        <dbReference type="ARBA" id="ARBA00022448"/>
    </source>
</evidence>
<feature type="transmembrane region" description="Helical" evidence="12">
    <location>
        <begin position="340"/>
        <end position="361"/>
    </location>
</feature>
<dbReference type="PANTHER" id="PTHR46494">
    <property type="entry name" value="CORA FAMILY METAL ION TRANSPORTER (EUROFUNG)"/>
    <property type="match status" value="1"/>
</dbReference>
<dbReference type="InterPro" id="IPR004488">
    <property type="entry name" value="Mg/Co-transport_prot_CorA"/>
</dbReference>
<evidence type="ECO:0000256" key="7">
    <source>
        <dbReference type="ARBA" id="ARBA00022989"/>
    </source>
</evidence>
<dbReference type="AlphaFoldDB" id="A0A0J0YUD4"/>
<comment type="subcellular location">
    <subcellularLocation>
        <location evidence="1">Cell membrane</location>
        <topology evidence="1">Multi-pass membrane protein</topology>
    </subcellularLocation>
    <subcellularLocation>
        <location evidence="12">Membrane</location>
        <topology evidence="12">Multi-pass membrane protein</topology>
    </subcellularLocation>
</comment>
<dbReference type="RefSeq" id="WP_047760209.1">
    <property type="nucleotide sequence ID" value="NZ_CP091510.1"/>
</dbReference>
<keyword evidence="7 12" id="KW-1133">Transmembrane helix</keyword>
<evidence type="ECO:0000256" key="10">
    <source>
        <dbReference type="ARBA" id="ARBA00034269"/>
    </source>
</evidence>
<evidence type="ECO:0000256" key="12">
    <source>
        <dbReference type="RuleBase" id="RU362010"/>
    </source>
</evidence>
<dbReference type="InterPro" id="IPR045863">
    <property type="entry name" value="CorA_TM1_TM2"/>
</dbReference>
<dbReference type="NCBIfam" id="TIGR00383">
    <property type="entry name" value="corA"/>
    <property type="match status" value="1"/>
</dbReference>
<evidence type="ECO:0000256" key="5">
    <source>
        <dbReference type="ARBA" id="ARBA00022692"/>
    </source>
</evidence>
<evidence type="ECO:0000256" key="2">
    <source>
        <dbReference type="ARBA" id="ARBA00009765"/>
    </source>
</evidence>
<evidence type="ECO:0000256" key="1">
    <source>
        <dbReference type="ARBA" id="ARBA00004651"/>
    </source>
</evidence>
<keyword evidence="6 12" id="KW-0460">Magnesium</keyword>
<dbReference type="STRING" id="1470200.PL75_01840"/>
<keyword evidence="3 12" id="KW-0813">Transport</keyword>
<sequence>MSNTLPVSTALDEHSLTRTDVSHVPLHAIHQTIYSADTFFQTDYIPSEDNSFLYTENNPLQPAAPHNASSGEVNWLHFVGIHNPELLKKVLAPYGIHELVIEDILSPKQRPKVEDYGDYLFIATRVYQYNAGKLSSDQVYLILGNDFVLTFQQRPLGLFSSIREHLADPRYGIRQKNASFLAYRFIDRLIDDYFITLDQYNHKVESIDKTLFSDGVAGDSDLLGRIHRLKRDSVRLRRTLQPLREVLLQLTRGEFATFHGESNIYLRDAYDHVLQLLESLDASRDMVMSMMDIHLSFQSNRLNQQMRVLTVITLLFMPLTVITGIYGMNFDNMPELHWHYGYFMVLGLMVSVVVGLLVFFYKRKWL</sequence>
<comment type="caution">
    <text evidence="13">The sequence shown here is derived from an EMBL/GenBank/DDBJ whole genome shotgun (WGS) entry which is preliminary data.</text>
</comment>
<comment type="function">
    <text evidence="11">Mediates influx of magnesium ions. Alternates between open and closed states. Activated by low cytoplasmic Mg(2+) levels. Inactive when cytoplasmic Mg(2+) levels are high.</text>
</comment>
<keyword evidence="9 12" id="KW-0472">Membrane</keyword>
<evidence type="ECO:0000256" key="11">
    <source>
        <dbReference type="ARBA" id="ARBA00045497"/>
    </source>
</evidence>
<dbReference type="EMBL" id="JTDO01000002">
    <property type="protein sequence ID" value="KLT73709.1"/>
    <property type="molecule type" value="Genomic_DNA"/>
</dbReference>
<evidence type="ECO:0000256" key="9">
    <source>
        <dbReference type="ARBA" id="ARBA00023136"/>
    </source>
</evidence>
<evidence type="ECO:0000313" key="13">
    <source>
        <dbReference type="EMBL" id="KLT73709.1"/>
    </source>
</evidence>
<comment type="similarity">
    <text evidence="2 12">Belongs to the CorA metal ion transporter (MIT) (TC 1.A.35) family.</text>
</comment>
<dbReference type="GO" id="GO:0015095">
    <property type="term" value="F:magnesium ion transmembrane transporter activity"/>
    <property type="evidence" value="ECO:0007669"/>
    <property type="project" value="UniProtKB-UniRule"/>
</dbReference>
<dbReference type="OrthoDB" id="9803416at2"/>
<organism evidence="13 14">
    <name type="scientific">Neisseria arctica</name>
    <dbReference type="NCBI Taxonomy" id="1470200"/>
    <lineage>
        <taxon>Bacteria</taxon>
        <taxon>Pseudomonadati</taxon>
        <taxon>Pseudomonadota</taxon>
        <taxon>Betaproteobacteria</taxon>
        <taxon>Neisseriales</taxon>
        <taxon>Neisseriaceae</taxon>
        <taxon>Neisseria</taxon>
    </lineage>
</organism>
<evidence type="ECO:0000313" key="14">
    <source>
        <dbReference type="Proteomes" id="UP000036027"/>
    </source>
</evidence>
<name>A0A0J0YUD4_9NEIS</name>
<dbReference type="CDD" id="cd12828">
    <property type="entry name" value="TmCorA-like_1"/>
    <property type="match status" value="1"/>
</dbReference>
<dbReference type="Gene3D" id="3.30.460.20">
    <property type="entry name" value="CorA soluble domain-like"/>
    <property type="match status" value="1"/>
</dbReference>
<keyword evidence="14" id="KW-1185">Reference proteome</keyword>
<dbReference type="Gene3D" id="1.20.58.340">
    <property type="entry name" value="Magnesium transport protein CorA, transmembrane region"/>
    <property type="match status" value="2"/>
</dbReference>
<dbReference type="InterPro" id="IPR045861">
    <property type="entry name" value="CorA_cytoplasmic_dom"/>
</dbReference>
<dbReference type="SUPFAM" id="SSF144083">
    <property type="entry name" value="Magnesium transport protein CorA, transmembrane region"/>
    <property type="match status" value="1"/>
</dbReference>
<gene>
    <name evidence="12" type="primary">corA</name>
    <name evidence="13" type="ORF">PL75_01840</name>
</gene>
<dbReference type="Proteomes" id="UP000036027">
    <property type="component" value="Unassembled WGS sequence"/>
</dbReference>
<dbReference type="PATRIC" id="fig|1470200.3.peg.1168"/>
<dbReference type="GO" id="GO:0050897">
    <property type="term" value="F:cobalt ion binding"/>
    <property type="evidence" value="ECO:0007669"/>
    <property type="project" value="TreeGrafter"/>
</dbReference>
<comment type="catalytic activity">
    <reaction evidence="10">
        <text>Mg(2+)(in) = Mg(2+)(out)</text>
        <dbReference type="Rhea" id="RHEA:29827"/>
        <dbReference type="ChEBI" id="CHEBI:18420"/>
    </reaction>
</comment>
<dbReference type="GO" id="GO:0000287">
    <property type="term" value="F:magnesium ion binding"/>
    <property type="evidence" value="ECO:0007669"/>
    <property type="project" value="TreeGrafter"/>
</dbReference>
<feature type="transmembrane region" description="Helical" evidence="12">
    <location>
        <begin position="308"/>
        <end position="328"/>
    </location>
</feature>
<keyword evidence="8 12" id="KW-0406">Ion transport</keyword>
<evidence type="ECO:0000256" key="6">
    <source>
        <dbReference type="ARBA" id="ARBA00022842"/>
    </source>
</evidence>
<evidence type="ECO:0000256" key="4">
    <source>
        <dbReference type="ARBA" id="ARBA00022475"/>
    </source>
</evidence>
<dbReference type="SUPFAM" id="SSF143865">
    <property type="entry name" value="CorA soluble domain-like"/>
    <property type="match status" value="1"/>
</dbReference>
<accession>A0A0J0YUD4</accession>
<dbReference type="GO" id="GO:0005886">
    <property type="term" value="C:plasma membrane"/>
    <property type="evidence" value="ECO:0007669"/>
    <property type="project" value="UniProtKB-SubCell"/>
</dbReference>
<dbReference type="FunFam" id="1.20.58.340:FF:000004">
    <property type="entry name" value="Magnesium transport protein CorA"/>
    <property type="match status" value="1"/>
</dbReference>
<dbReference type="GO" id="GO:0015087">
    <property type="term" value="F:cobalt ion transmembrane transporter activity"/>
    <property type="evidence" value="ECO:0007669"/>
    <property type="project" value="UniProtKB-UniRule"/>
</dbReference>
<evidence type="ECO:0000256" key="8">
    <source>
        <dbReference type="ARBA" id="ARBA00023065"/>
    </source>
</evidence>